<feature type="region of interest" description="Disordered" evidence="1">
    <location>
        <begin position="252"/>
        <end position="279"/>
    </location>
</feature>
<sequence length="279" mass="30960">MIQGQCGQEFPQRVIWLTETFRWQAAYDKLAEHGILSVHLPLTASRPLTHNTLLWQAVCQIKQYDWLIFPDAEEAELFFDMLLQCRTDVRALGHIKLLAGNQEAEQAVRKRGVFCAFPPCETQEETVRKMAEQSCRRERALVLSGQHKAPGLLCACSRYGIAFDEVPVCQMVRTGKKLDLLLPDDFLVADLPQAVEAVCGQLSQQERGKHILIALTEGAGSAAQQAGFMVLRLSKKSVPALLKLFQTKGGETHETTTDLSGRGRDGDIALPDRTGETGD</sequence>
<dbReference type="Proteomes" id="UP000632659">
    <property type="component" value="Unassembled WGS sequence"/>
</dbReference>
<evidence type="ECO:0000313" key="3">
    <source>
        <dbReference type="EMBL" id="MBC8611768.1"/>
    </source>
</evidence>
<name>A0A8J6PF63_9FIRM</name>
<dbReference type="Gene3D" id="3.40.50.10090">
    <property type="match status" value="2"/>
</dbReference>
<dbReference type="InterPro" id="IPR036108">
    <property type="entry name" value="4pyrrol_syn_uPrphyn_synt_sf"/>
</dbReference>
<keyword evidence="4" id="KW-1185">Reference proteome</keyword>
<comment type="caution">
    <text evidence="3">The sequence shown here is derived from an EMBL/GenBank/DDBJ whole genome shotgun (WGS) entry which is preliminary data.</text>
</comment>
<evidence type="ECO:0000313" key="4">
    <source>
        <dbReference type="Proteomes" id="UP000632659"/>
    </source>
</evidence>
<dbReference type="AlphaFoldDB" id="A0A8J6PF63"/>
<evidence type="ECO:0000256" key="1">
    <source>
        <dbReference type="SAM" id="MobiDB-lite"/>
    </source>
</evidence>
<organism evidence="3 4">
    <name type="scientific">Massiliimalia timonensis</name>
    <dbReference type="NCBI Taxonomy" id="1987501"/>
    <lineage>
        <taxon>Bacteria</taxon>
        <taxon>Bacillati</taxon>
        <taxon>Bacillota</taxon>
        <taxon>Clostridia</taxon>
        <taxon>Eubacteriales</taxon>
        <taxon>Oscillospiraceae</taxon>
        <taxon>Massiliimalia</taxon>
    </lineage>
</organism>
<dbReference type="GO" id="GO:0004852">
    <property type="term" value="F:uroporphyrinogen-III synthase activity"/>
    <property type="evidence" value="ECO:0007669"/>
    <property type="project" value="InterPro"/>
</dbReference>
<feature type="compositionally biased region" description="Basic and acidic residues" evidence="1">
    <location>
        <begin position="252"/>
        <end position="267"/>
    </location>
</feature>
<gene>
    <name evidence="3" type="ORF">H8702_11770</name>
</gene>
<evidence type="ECO:0000259" key="2">
    <source>
        <dbReference type="Pfam" id="PF02602"/>
    </source>
</evidence>
<feature type="domain" description="Tetrapyrrole biosynthesis uroporphyrinogen III synthase" evidence="2">
    <location>
        <begin position="29"/>
        <end position="234"/>
    </location>
</feature>
<dbReference type="GO" id="GO:0033014">
    <property type="term" value="P:tetrapyrrole biosynthetic process"/>
    <property type="evidence" value="ECO:0007669"/>
    <property type="project" value="InterPro"/>
</dbReference>
<proteinExistence type="predicted"/>
<dbReference type="InterPro" id="IPR003754">
    <property type="entry name" value="4pyrrol_synth_uPrphyn_synth"/>
</dbReference>
<dbReference type="EMBL" id="JACRTL010000008">
    <property type="protein sequence ID" value="MBC8611768.1"/>
    <property type="molecule type" value="Genomic_DNA"/>
</dbReference>
<protein>
    <submittedName>
        <fullName evidence="3">Uroporphyrinogen-III synthase</fullName>
    </submittedName>
</protein>
<accession>A0A8J6PF63</accession>
<dbReference type="Pfam" id="PF02602">
    <property type="entry name" value="HEM4"/>
    <property type="match status" value="1"/>
</dbReference>
<dbReference type="RefSeq" id="WP_187536760.1">
    <property type="nucleotide sequence ID" value="NZ_JACRTL010000008.1"/>
</dbReference>
<dbReference type="SUPFAM" id="SSF69618">
    <property type="entry name" value="HemD-like"/>
    <property type="match status" value="1"/>
</dbReference>
<reference evidence="3" key="1">
    <citation type="submission" date="2020-08" db="EMBL/GenBank/DDBJ databases">
        <title>Genome public.</title>
        <authorList>
            <person name="Liu C."/>
            <person name="Sun Q."/>
        </authorList>
    </citation>
    <scope>NUCLEOTIDE SEQUENCE</scope>
    <source>
        <strain evidence="3">NSJ-15</strain>
    </source>
</reference>